<feature type="compositionally biased region" description="Acidic residues" evidence="1">
    <location>
        <begin position="223"/>
        <end position="232"/>
    </location>
</feature>
<keyword evidence="4" id="KW-1185">Reference proteome</keyword>
<name>A0ABQ2BPT1_9BACL</name>
<dbReference type="PANTHER" id="PTHR35604:SF2">
    <property type="entry name" value="TRANSPOSASE INSH FOR INSERTION SEQUENCE ELEMENT IS5A-RELATED"/>
    <property type="match status" value="1"/>
</dbReference>
<proteinExistence type="predicted"/>
<gene>
    <name evidence="3" type="ORF">GCM10008018_08680</name>
</gene>
<comment type="caution">
    <text evidence="3">The sequence shown here is derived from an EMBL/GenBank/DDBJ whole genome shotgun (WGS) entry which is preliminary data.</text>
</comment>
<dbReference type="Pfam" id="PF05598">
    <property type="entry name" value="DUF772"/>
    <property type="match status" value="1"/>
</dbReference>
<protein>
    <recommendedName>
        <fullName evidence="2">Transposase InsH N-terminal domain-containing protein</fullName>
    </recommendedName>
</protein>
<dbReference type="Proteomes" id="UP000615455">
    <property type="component" value="Unassembled WGS sequence"/>
</dbReference>
<feature type="region of interest" description="Disordered" evidence="1">
    <location>
        <begin position="212"/>
        <end position="234"/>
    </location>
</feature>
<dbReference type="InterPro" id="IPR008490">
    <property type="entry name" value="Transposase_InsH_N"/>
</dbReference>
<feature type="domain" description="Transposase InsH N-terminal" evidence="2">
    <location>
        <begin position="1"/>
        <end position="63"/>
    </location>
</feature>
<sequence length="307" mass="35186">MYSGRGQHPYAPSLKLKIHHIQAYYALSDRLVEEKIIGDLFVKRFLGLPVDFFGFDHSTIGLDRSRMGTAMFQACHLYILAQMHSLGLWGDQDEQWIIDSFPFNIAMSRSGAYRLIQQGMIRIFQHLKRSHRRLFRLAEQSVARDAMLIRCSSESSTSEQMLAFSKLVAEAYGLLQWFQLDDVAAHFQAWPNQNAQQKSLELQEILKRILEENSRVTPPSDDGSVDDPEEQQSTEITYEKIPYKERPKNAIISVTDPDARVGKKNHKTTRGYKTQNLCTASGVILDTKMIPAMEHDRDAMFEMVQGI</sequence>
<evidence type="ECO:0000313" key="3">
    <source>
        <dbReference type="EMBL" id="GGI44755.1"/>
    </source>
</evidence>
<evidence type="ECO:0000313" key="4">
    <source>
        <dbReference type="Proteomes" id="UP000615455"/>
    </source>
</evidence>
<dbReference type="RefSeq" id="WP_189008108.1">
    <property type="nucleotide sequence ID" value="NZ_BMHE01000003.1"/>
</dbReference>
<evidence type="ECO:0000256" key="1">
    <source>
        <dbReference type="SAM" id="MobiDB-lite"/>
    </source>
</evidence>
<dbReference type="PANTHER" id="PTHR35604">
    <property type="entry name" value="TRANSPOSASE INSH FOR INSERTION SEQUENCE ELEMENT IS5A-RELATED"/>
    <property type="match status" value="1"/>
</dbReference>
<evidence type="ECO:0000259" key="2">
    <source>
        <dbReference type="Pfam" id="PF05598"/>
    </source>
</evidence>
<dbReference type="EMBL" id="BMHE01000003">
    <property type="protein sequence ID" value="GGI44755.1"/>
    <property type="molecule type" value="Genomic_DNA"/>
</dbReference>
<organism evidence="3 4">
    <name type="scientific">Paenibacillus marchantiophytorum</name>
    <dbReference type="NCBI Taxonomy" id="1619310"/>
    <lineage>
        <taxon>Bacteria</taxon>
        <taxon>Bacillati</taxon>
        <taxon>Bacillota</taxon>
        <taxon>Bacilli</taxon>
        <taxon>Bacillales</taxon>
        <taxon>Paenibacillaceae</taxon>
        <taxon>Paenibacillus</taxon>
    </lineage>
</organism>
<accession>A0ABQ2BPT1</accession>
<reference evidence="4" key="1">
    <citation type="journal article" date="2019" name="Int. J. Syst. Evol. Microbiol.">
        <title>The Global Catalogue of Microorganisms (GCM) 10K type strain sequencing project: providing services to taxonomists for standard genome sequencing and annotation.</title>
        <authorList>
            <consortium name="The Broad Institute Genomics Platform"/>
            <consortium name="The Broad Institute Genome Sequencing Center for Infectious Disease"/>
            <person name="Wu L."/>
            <person name="Ma J."/>
        </authorList>
    </citation>
    <scope>NUCLEOTIDE SEQUENCE [LARGE SCALE GENOMIC DNA]</scope>
    <source>
        <strain evidence="4">CGMCC 1.15043</strain>
    </source>
</reference>